<keyword evidence="2" id="KW-0812">Transmembrane</keyword>
<gene>
    <name evidence="3" type="ORF">K505DRAFT_375197</name>
</gene>
<feature type="transmembrane region" description="Helical" evidence="2">
    <location>
        <begin position="35"/>
        <end position="64"/>
    </location>
</feature>
<feature type="region of interest" description="Disordered" evidence="1">
    <location>
        <begin position="517"/>
        <end position="546"/>
    </location>
</feature>
<evidence type="ECO:0000256" key="2">
    <source>
        <dbReference type="SAM" id="Phobius"/>
    </source>
</evidence>
<protein>
    <submittedName>
        <fullName evidence="3">Uncharacterized protein</fullName>
    </submittedName>
</protein>
<feature type="compositionally biased region" description="Low complexity" evidence="1">
    <location>
        <begin position="382"/>
        <end position="393"/>
    </location>
</feature>
<feature type="transmembrane region" description="Helical" evidence="2">
    <location>
        <begin position="168"/>
        <end position="190"/>
    </location>
</feature>
<organism evidence="3 4">
    <name type="scientific">Melanomma pulvis-pyrius CBS 109.77</name>
    <dbReference type="NCBI Taxonomy" id="1314802"/>
    <lineage>
        <taxon>Eukaryota</taxon>
        <taxon>Fungi</taxon>
        <taxon>Dikarya</taxon>
        <taxon>Ascomycota</taxon>
        <taxon>Pezizomycotina</taxon>
        <taxon>Dothideomycetes</taxon>
        <taxon>Pleosporomycetidae</taxon>
        <taxon>Pleosporales</taxon>
        <taxon>Melanommataceae</taxon>
        <taxon>Melanomma</taxon>
    </lineage>
</organism>
<reference evidence="3" key="1">
    <citation type="journal article" date="2020" name="Stud. Mycol.">
        <title>101 Dothideomycetes genomes: a test case for predicting lifestyles and emergence of pathogens.</title>
        <authorList>
            <person name="Haridas S."/>
            <person name="Albert R."/>
            <person name="Binder M."/>
            <person name="Bloem J."/>
            <person name="Labutti K."/>
            <person name="Salamov A."/>
            <person name="Andreopoulos B."/>
            <person name="Baker S."/>
            <person name="Barry K."/>
            <person name="Bills G."/>
            <person name="Bluhm B."/>
            <person name="Cannon C."/>
            <person name="Castanera R."/>
            <person name="Culley D."/>
            <person name="Daum C."/>
            <person name="Ezra D."/>
            <person name="Gonzalez J."/>
            <person name="Henrissat B."/>
            <person name="Kuo A."/>
            <person name="Liang C."/>
            <person name="Lipzen A."/>
            <person name="Lutzoni F."/>
            <person name="Magnuson J."/>
            <person name="Mondo S."/>
            <person name="Nolan M."/>
            <person name="Ohm R."/>
            <person name="Pangilinan J."/>
            <person name="Park H.-J."/>
            <person name="Ramirez L."/>
            <person name="Alfaro M."/>
            <person name="Sun H."/>
            <person name="Tritt A."/>
            <person name="Yoshinaga Y."/>
            <person name="Zwiers L.-H."/>
            <person name="Turgeon B."/>
            <person name="Goodwin S."/>
            <person name="Spatafora J."/>
            <person name="Crous P."/>
            <person name="Grigoriev I."/>
        </authorList>
    </citation>
    <scope>NUCLEOTIDE SEQUENCE</scope>
    <source>
        <strain evidence="3">CBS 109.77</strain>
    </source>
</reference>
<dbReference type="EMBL" id="MU001919">
    <property type="protein sequence ID" value="KAF2793673.1"/>
    <property type="molecule type" value="Genomic_DNA"/>
</dbReference>
<feature type="region of interest" description="Disordered" evidence="1">
    <location>
        <begin position="567"/>
        <end position="614"/>
    </location>
</feature>
<accession>A0A6A6XCC6</accession>
<evidence type="ECO:0000313" key="3">
    <source>
        <dbReference type="EMBL" id="KAF2793673.1"/>
    </source>
</evidence>
<feature type="compositionally biased region" description="Polar residues" evidence="1">
    <location>
        <begin position="412"/>
        <end position="421"/>
    </location>
</feature>
<evidence type="ECO:0000256" key="1">
    <source>
        <dbReference type="SAM" id="MobiDB-lite"/>
    </source>
</evidence>
<feature type="compositionally biased region" description="Polar residues" evidence="1">
    <location>
        <begin position="524"/>
        <end position="539"/>
    </location>
</feature>
<dbReference type="AlphaFoldDB" id="A0A6A6XCC6"/>
<keyword evidence="2" id="KW-0472">Membrane</keyword>
<feature type="compositionally biased region" description="Polar residues" evidence="1">
    <location>
        <begin position="436"/>
        <end position="450"/>
    </location>
</feature>
<proteinExistence type="predicted"/>
<dbReference type="OrthoDB" id="3944567at2759"/>
<keyword evidence="4" id="KW-1185">Reference proteome</keyword>
<evidence type="ECO:0000313" key="4">
    <source>
        <dbReference type="Proteomes" id="UP000799757"/>
    </source>
</evidence>
<feature type="compositionally biased region" description="Basic and acidic residues" evidence="1">
    <location>
        <begin position="424"/>
        <end position="433"/>
    </location>
</feature>
<feature type="region of interest" description="Disordered" evidence="1">
    <location>
        <begin position="370"/>
        <end position="505"/>
    </location>
</feature>
<feature type="transmembrane region" description="Helical" evidence="2">
    <location>
        <begin position="76"/>
        <end position="97"/>
    </location>
</feature>
<dbReference type="Proteomes" id="UP000799757">
    <property type="component" value="Unassembled WGS sequence"/>
</dbReference>
<sequence length="650" mass="70017">MASSEGSSRGASQLPKSEATPIVIKINTKFSRRQWTLIAITALLHVLLWSSVCTLITSLYLIAADPGDTTNIPSEVFTLASAFVSIAYIIIHTIFSLKQRIWKHQRRNPSIIKKTSYIAIRLAVTLCILWLLTSGWNLIIVARQPVCLPAGAGLEGWEAGTTCVVGRIGTTFSIIALIASCTLFGMLAVVRRPFEAHPLKYRYREPINPYPTPAVSPQSSPSHSASSVTDTYRGRISASTRQSTMSTISNTDVETVDLDSTSPPSTIYAPSPIRSLGLGIFRSSSQPPPLPPAFMPPQRASSVGTPPQIFYPSLSSQHLPLPPRMSTLIAPSGSVPLSNPMQYSASAWRAVHPTLPSPLRPVSYAARSNPHLPHTASGPNFSYRSGYSRSSISLTRPRRLSSATPPPPAGSVTWSSRSGSTGPDEGRRSRSPESGDGSTTASTNDHTSGYANGHAPAHGITGAATASMNVPRGRKHGHVRRASDSDTTCGAQEPHPYSGRKAKGWKPRLHGQEETLERNAAKITRSSSAELLSKFSPDSSPDDNTVDLRKAFENELEARWSIAMDSRDRVPVRKSRSASPLRGSAVPESSAKGRDELAGRATKVSRMPQEPRIAKQTTARIGVGAGKVIEGRRLTFDEVKNKPLPRIAAL</sequence>
<name>A0A6A6XCC6_9PLEO</name>
<feature type="compositionally biased region" description="Low complexity" evidence="1">
    <location>
        <begin position="215"/>
        <end position="228"/>
    </location>
</feature>
<feature type="region of interest" description="Disordered" evidence="1">
    <location>
        <begin position="211"/>
        <end position="247"/>
    </location>
</feature>
<keyword evidence="2" id="KW-1133">Transmembrane helix</keyword>
<feature type="transmembrane region" description="Helical" evidence="2">
    <location>
        <begin position="118"/>
        <end position="139"/>
    </location>
</feature>
<feature type="compositionally biased region" description="Polar residues" evidence="1">
    <location>
        <begin position="237"/>
        <end position="247"/>
    </location>
</feature>